<dbReference type="PANTHER" id="PTHR34983:SF1">
    <property type="entry name" value="ARABINOGALACTAN ENDO-BETA-1,4-GALACTANASE A"/>
    <property type="match status" value="1"/>
</dbReference>
<evidence type="ECO:0000256" key="6">
    <source>
        <dbReference type="RuleBase" id="RU361192"/>
    </source>
</evidence>
<evidence type="ECO:0000313" key="7">
    <source>
        <dbReference type="EMBL" id="THY32515.1"/>
    </source>
</evidence>
<dbReference type="EMBL" id="QZBD01000059">
    <property type="protein sequence ID" value="THY32515.1"/>
    <property type="molecule type" value="Genomic_DNA"/>
</dbReference>
<reference evidence="7 8" key="1">
    <citation type="submission" date="2018-10" db="EMBL/GenBank/DDBJ databases">
        <title>Fifty Aureobasidium pullulans genomes reveal a recombining polyextremotolerant generalist.</title>
        <authorList>
            <person name="Gostincar C."/>
            <person name="Turk M."/>
            <person name="Zajc J."/>
            <person name="Gunde-Cimerman N."/>
        </authorList>
    </citation>
    <scope>NUCLEOTIDE SEQUENCE [LARGE SCALE GENOMIC DNA]</scope>
    <source>
        <strain evidence="7 8">EXF-6604</strain>
    </source>
</reference>
<gene>
    <name evidence="7" type="ORF">D6D01_02539</name>
</gene>
<dbReference type="Pfam" id="PF07745">
    <property type="entry name" value="Glyco_hydro_53"/>
    <property type="match status" value="1"/>
</dbReference>
<dbReference type="PANTHER" id="PTHR34983">
    <property type="entry name" value="ARABINOGALACTAN ENDO-BETA-1,4-GALACTANASE A"/>
    <property type="match status" value="1"/>
</dbReference>
<dbReference type="SUPFAM" id="SSF51445">
    <property type="entry name" value="(Trans)glycosidases"/>
    <property type="match status" value="1"/>
</dbReference>
<proteinExistence type="inferred from homology"/>
<dbReference type="EC" id="3.2.1.89" evidence="3 6"/>
<keyword evidence="4 6" id="KW-0378">Hydrolase</keyword>
<keyword evidence="5 6" id="KW-0326">Glycosidase</keyword>
<name>A0A4S9LTJ2_AURPU</name>
<evidence type="ECO:0000256" key="5">
    <source>
        <dbReference type="ARBA" id="ARBA00023295"/>
    </source>
</evidence>
<evidence type="ECO:0000256" key="4">
    <source>
        <dbReference type="ARBA" id="ARBA00022801"/>
    </source>
</evidence>
<dbReference type="InterPro" id="IPR017853">
    <property type="entry name" value="GH"/>
</dbReference>
<evidence type="ECO:0000256" key="3">
    <source>
        <dbReference type="ARBA" id="ARBA00012556"/>
    </source>
</evidence>
<dbReference type="InterPro" id="IPR011683">
    <property type="entry name" value="Glyco_hydro_53"/>
</dbReference>
<dbReference type="GO" id="GO:0015926">
    <property type="term" value="F:glucosidase activity"/>
    <property type="evidence" value="ECO:0007669"/>
    <property type="project" value="InterPro"/>
</dbReference>
<accession>A0A4S9LTJ2</accession>
<comment type="similarity">
    <text evidence="2 6">Belongs to the glycosyl hydrolase 53 family.</text>
</comment>
<organism evidence="7 8">
    <name type="scientific">Aureobasidium pullulans</name>
    <name type="common">Black yeast</name>
    <name type="synonym">Pullularia pullulans</name>
    <dbReference type="NCBI Taxonomy" id="5580"/>
    <lineage>
        <taxon>Eukaryota</taxon>
        <taxon>Fungi</taxon>
        <taxon>Dikarya</taxon>
        <taxon>Ascomycota</taxon>
        <taxon>Pezizomycotina</taxon>
        <taxon>Dothideomycetes</taxon>
        <taxon>Dothideomycetidae</taxon>
        <taxon>Dothideales</taxon>
        <taxon>Saccotheciaceae</taxon>
        <taxon>Aureobasidium</taxon>
    </lineage>
</organism>
<comment type="catalytic activity">
    <reaction evidence="1 6">
        <text>The enzyme specifically hydrolyzes (1-&gt;4)-beta-D-galactosidic linkages in type I arabinogalactans.</text>
        <dbReference type="EC" id="3.2.1.89"/>
    </reaction>
</comment>
<evidence type="ECO:0000256" key="2">
    <source>
        <dbReference type="ARBA" id="ARBA00010687"/>
    </source>
</evidence>
<sequence>MSLSQNALVPSEPSSSTFARDMVKIRAWTEDHSVGGLRYAAPQLLHVPHVLEAGGDWSNKRRTDRSVHVAEDTVLWYYFERLSVLLFHTMPSILSITSAALVCLSAATASPHKQPAQNQVDPFFYKGFDLSSLHILELGNVTYKDTARRNATRPAEDILGDGGMNTVRLRIWVNPEPGQYDLAYTLSQAQRFAKKGYRIYLDFHFSDTWADPNKQFTPAAWTTSSVSALGSDLRDYVKSTLIAFKKGGVDLSLVSLGNEIRHGMLWPTGYVDVDTAPTSARIANFTNLASLWSNARKGVDDAVKAGVKKPSIMIHIDDGWNKTLQLDWFGALTGTGKVKAEDWDVFGFSFYPFYGTAATLDNLKDTLNAVATKYQKPVHVVETDWPAICDGATAPELSDTSVPISPAGQTEWVQDIVSVVKGVTGGWGKGVNYWEPTWLNNTGLGSACQDAILFSADWSGWPNKIIGYSRSSVNMFAGK</sequence>
<dbReference type="Gene3D" id="3.20.20.80">
    <property type="entry name" value="Glycosidases"/>
    <property type="match status" value="1"/>
</dbReference>
<dbReference type="Proteomes" id="UP000306584">
    <property type="component" value="Unassembled WGS sequence"/>
</dbReference>
<dbReference type="GO" id="GO:0031218">
    <property type="term" value="F:arabinogalactan endo-1,4-beta-galactosidase activity"/>
    <property type="evidence" value="ECO:0007669"/>
    <property type="project" value="UniProtKB-EC"/>
</dbReference>
<comment type="caution">
    <text evidence="7">The sequence shown here is derived from an EMBL/GenBank/DDBJ whole genome shotgun (WGS) entry which is preliminary data.</text>
</comment>
<protein>
    <recommendedName>
        <fullName evidence="3 6">Arabinogalactan endo-beta-1,4-galactanase</fullName>
        <ecNumber evidence="3 6">3.2.1.89</ecNumber>
    </recommendedName>
</protein>
<dbReference type="AlphaFoldDB" id="A0A4S9LTJ2"/>
<dbReference type="GO" id="GO:0045490">
    <property type="term" value="P:pectin catabolic process"/>
    <property type="evidence" value="ECO:0007669"/>
    <property type="project" value="TreeGrafter"/>
</dbReference>
<evidence type="ECO:0000256" key="1">
    <source>
        <dbReference type="ARBA" id="ARBA00001695"/>
    </source>
</evidence>
<evidence type="ECO:0000313" key="8">
    <source>
        <dbReference type="Proteomes" id="UP000306584"/>
    </source>
</evidence>